<comment type="similarity">
    <text evidence="1">Belongs to the TrbG/VirB9 family.</text>
</comment>
<evidence type="ECO:0000313" key="5">
    <source>
        <dbReference type="Proteomes" id="UP001598130"/>
    </source>
</evidence>
<name>A0ABW6CTL0_9CAUL</name>
<evidence type="ECO:0000256" key="3">
    <source>
        <dbReference type="SAM" id="MobiDB-lite"/>
    </source>
</evidence>
<dbReference type="NCBIfam" id="TIGR02775">
    <property type="entry name" value="TrbG_Ti"/>
    <property type="match status" value="1"/>
</dbReference>
<dbReference type="CDD" id="cd06911">
    <property type="entry name" value="VirB9_CagX_TrbG"/>
    <property type="match status" value="1"/>
</dbReference>
<sequence length="345" mass="37676">MSAMRDRSLRAWSVPGRIGGLVIVLAMAGGGAVLAQAAAPQSVTVRSVIPAPASRSAPASAVTTTTTTSVAPVAKAAAVRRPVRRSAPRTYARPGPLRTVQSANSSARDYPTSGAYINSALYYDFDPGRLYTVHASPHFLTAITLRPGEKLISKAAGDTIRWVLGETVQGAGASQQVIVMVKPIRGNLRTNIILTTDQRTYLLDARSYEGDTYTSVISWNYPQEQMRDTQAARAAEAQSVVASGLAIDRLHFGYDIRTIHSRKPSWQPIRVFDDGLKTYIQFPTNMAAFQAPPLFLIGPNKQVQLVNYRYLGGYYIVDRLIDVAELRLGEKKQTVVRITRSRDRG</sequence>
<dbReference type="InterPro" id="IPR010258">
    <property type="entry name" value="Conjugal_tfr_TrbG/VirB9/CagX"/>
</dbReference>
<organism evidence="4 5">
    <name type="scientific">Phenylobacterium ferrooxidans</name>
    <dbReference type="NCBI Taxonomy" id="2982689"/>
    <lineage>
        <taxon>Bacteria</taxon>
        <taxon>Pseudomonadati</taxon>
        <taxon>Pseudomonadota</taxon>
        <taxon>Alphaproteobacteria</taxon>
        <taxon>Caulobacterales</taxon>
        <taxon>Caulobacteraceae</taxon>
        <taxon>Phenylobacterium</taxon>
    </lineage>
</organism>
<comment type="caution">
    <text evidence="4">The sequence shown here is derived from an EMBL/GenBank/DDBJ whole genome shotgun (WGS) entry which is preliminary data.</text>
</comment>
<evidence type="ECO:0000313" key="4">
    <source>
        <dbReference type="EMBL" id="MFD3266415.1"/>
    </source>
</evidence>
<reference evidence="4 5" key="1">
    <citation type="submission" date="2022-09" db="EMBL/GenBank/DDBJ databases">
        <title>New species of Phenylobacterium.</title>
        <authorList>
            <person name="Mieszkin S."/>
        </authorList>
    </citation>
    <scope>NUCLEOTIDE SEQUENCE [LARGE SCALE GENOMIC DNA]</scope>
    <source>
        <strain evidence="4 5">HK31-G</strain>
    </source>
</reference>
<evidence type="ECO:0000256" key="1">
    <source>
        <dbReference type="ARBA" id="ARBA00006135"/>
    </source>
</evidence>
<dbReference type="Gene3D" id="2.60.40.2500">
    <property type="match status" value="1"/>
</dbReference>
<evidence type="ECO:0000256" key="2">
    <source>
        <dbReference type="ARBA" id="ARBA00022729"/>
    </source>
</evidence>
<dbReference type="InterPro" id="IPR038161">
    <property type="entry name" value="VirB9/CagX/TrbG_C_sf"/>
</dbReference>
<feature type="region of interest" description="Disordered" evidence="3">
    <location>
        <begin position="84"/>
        <end position="107"/>
    </location>
</feature>
<dbReference type="Pfam" id="PF03524">
    <property type="entry name" value="CagX"/>
    <property type="match status" value="1"/>
</dbReference>
<dbReference type="InterPro" id="IPR014142">
    <property type="entry name" value="TrbG_Ti"/>
</dbReference>
<keyword evidence="2" id="KW-0732">Signal</keyword>
<dbReference type="Proteomes" id="UP001598130">
    <property type="component" value="Unassembled WGS sequence"/>
</dbReference>
<keyword evidence="5" id="KW-1185">Reference proteome</keyword>
<accession>A0ABW6CTL0</accession>
<dbReference type="InterPro" id="IPR033645">
    <property type="entry name" value="VirB9/CagX/TrbG_C"/>
</dbReference>
<proteinExistence type="inferred from homology"/>
<gene>
    <name evidence="4" type="primary">trbG</name>
    <name evidence="4" type="ORF">OCL97_20930</name>
</gene>
<protein>
    <submittedName>
        <fullName evidence="4">P-type conjugative transfer protein TrbG</fullName>
    </submittedName>
</protein>
<dbReference type="EMBL" id="JAOTJD010000058">
    <property type="protein sequence ID" value="MFD3266415.1"/>
    <property type="molecule type" value="Genomic_DNA"/>
</dbReference>